<evidence type="ECO:0000256" key="1">
    <source>
        <dbReference type="ARBA" id="ARBA00006328"/>
    </source>
</evidence>
<dbReference type="Gene3D" id="3.40.50.720">
    <property type="entry name" value="NAD(P)-binding Rossmann-like Domain"/>
    <property type="match status" value="1"/>
</dbReference>
<reference evidence="4" key="2">
    <citation type="journal article" date="2022" name="Microbiol. Resour. Announc.">
        <title>Whole-Genome Sequence of Entomortierella parvispora E1425, a Mucoromycotan Fungus Associated with Burkholderiaceae-Related Endosymbiotic Bacteria.</title>
        <authorList>
            <person name="Herlambang A."/>
            <person name="Guo Y."/>
            <person name="Takashima Y."/>
            <person name="Narisawa K."/>
            <person name="Ohta H."/>
            <person name="Nishizawa T."/>
        </authorList>
    </citation>
    <scope>NUCLEOTIDE SEQUENCE</scope>
    <source>
        <strain evidence="4">E1425</strain>
    </source>
</reference>
<dbReference type="OrthoDB" id="3358371at2759"/>
<dbReference type="PANTHER" id="PTHR42748:SF11">
    <property type="entry name" value="NMRA-LIKE DOMAIN-CONTAINING PROTEIN"/>
    <property type="match status" value="1"/>
</dbReference>
<comment type="caution">
    <text evidence="4">The sequence shown here is derived from an EMBL/GenBank/DDBJ whole genome shotgun (WGS) entry which is preliminary data.</text>
</comment>
<feature type="domain" description="NmrA-like" evidence="3">
    <location>
        <begin position="3"/>
        <end position="302"/>
    </location>
</feature>
<dbReference type="AlphaFoldDB" id="A0A9P3LY28"/>
<accession>A0A9P3LY28</accession>
<dbReference type="EMBL" id="BQFW01000009">
    <property type="protein sequence ID" value="GJJ74440.1"/>
    <property type="molecule type" value="Genomic_DNA"/>
</dbReference>
<dbReference type="Pfam" id="PF05368">
    <property type="entry name" value="NmrA"/>
    <property type="match status" value="1"/>
</dbReference>
<dbReference type="GO" id="GO:0005634">
    <property type="term" value="C:nucleus"/>
    <property type="evidence" value="ECO:0007669"/>
    <property type="project" value="TreeGrafter"/>
</dbReference>
<comment type="similarity">
    <text evidence="1">Belongs to the NmrA-type oxidoreductase family.</text>
</comment>
<keyword evidence="5" id="KW-1185">Reference proteome</keyword>
<dbReference type="InterPro" id="IPR008030">
    <property type="entry name" value="NmrA-like"/>
</dbReference>
<evidence type="ECO:0000256" key="2">
    <source>
        <dbReference type="ARBA" id="ARBA00022857"/>
    </source>
</evidence>
<dbReference type="InterPro" id="IPR051164">
    <property type="entry name" value="NmrA-like_oxidored"/>
</dbReference>
<gene>
    <name evidence="4" type="ORF">EMPS_06798</name>
</gene>
<evidence type="ECO:0000259" key="3">
    <source>
        <dbReference type="Pfam" id="PF05368"/>
    </source>
</evidence>
<dbReference type="CDD" id="cd05251">
    <property type="entry name" value="NmrA_like_SDR_a"/>
    <property type="match status" value="1"/>
</dbReference>
<evidence type="ECO:0000313" key="5">
    <source>
        <dbReference type="Proteomes" id="UP000827284"/>
    </source>
</evidence>
<sequence length="310" mass="34039">MSKQILVVFGATGNQGGSVVKTFLEDPELSKKYHIRAVSRDVNKPAAKALEKKGAEIVQGDSSDASSLPRVLQGAHAVFLATFTEYVPNLKAIEARQGKAVADAAVAAGVKQIVFSSLPPASKLSNHKYEVTAFDSKWEIEQYIRTLPIKSTFFAPGSFMQNFQSWLKPRPAGDGTYIIAAPYKPTTELPLIDTAGDSGKWVASAVEHPDKYHHQVFSAATRLYTVDEIVQTISKVSGKTVKFQPISIDAYKGYLDEGAKEPLAAMNLYVVDFGYYGPDTKHLVEHSAKQARGHLTTFEEYLKKDPIHFD</sequence>
<dbReference type="InterPro" id="IPR036291">
    <property type="entry name" value="NAD(P)-bd_dom_sf"/>
</dbReference>
<dbReference type="PANTHER" id="PTHR42748">
    <property type="entry name" value="NITROGEN METABOLITE REPRESSION PROTEIN NMRA FAMILY MEMBER"/>
    <property type="match status" value="1"/>
</dbReference>
<name>A0A9P3LY28_9FUNG</name>
<dbReference type="Proteomes" id="UP000827284">
    <property type="component" value="Unassembled WGS sequence"/>
</dbReference>
<reference evidence="4" key="1">
    <citation type="submission" date="2021-11" db="EMBL/GenBank/DDBJ databases">
        <authorList>
            <person name="Herlambang A."/>
            <person name="Guo Y."/>
            <person name="Takashima Y."/>
            <person name="Nishizawa T."/>
        </authorList>
    </citation>
    <scope>NUCLEOTIDE SEQUENCE</scope>
    <source>
        <strain evidence="4">E1425</strain>
    </source>
</reference>
<dbReference type="Gene3D" id="3.90.25.10">
    <property type="entry name" value="UDP-galactose 4-epimerase, domain 1"/>
    <property type="match status" value="1"/>
</dbReference>
<dbReference type="SUPFAM" id="SSF51735">
    <property type="entry name" value="NAD(P)-binding Rossmann-fold domains"/>
    <property type="match status" value="1"/>
</dbReference>
<keyword evidence="2" id="KW-0521">NADP</keyword>
<proteinExistence type="inferred from homology"/>
<evidence type="ECO:0000313" key="4">
    <source>
        <dbReference type="EMBL" id="GJJ74440.1"/>
    </source>
</evidence>
<organism evidence="4 5">
    <name type="scientific">Entomortierella parvispora</name>
    <dbReference type="NCBI Taxonomy" id="205924"/>
    <lineage>
        <taxon>Eukaryota</taxon>
        <taxon>Fungi</taxon>
        <taxon>Fungi incertae sedis</taxon>
        <taxon>Mucoromycota</taxon>
        <taxon>Mortierellomycotina</taxon>
        <taxon>Mortierellomycetes</taxon>
        <taxon>Mortierellales</taxon>
        <taxon>Mortierellaceae</taxon>
        <taxon>Entomortierella</taxon>
    </lineage>
</organism>
<protein>
    <submittedName>
        <fullName evidence="4">NAD(P)H dehydrogenase (Quinone)</fullName>
    </submittedName>
</protein>